<feature type="domain" description="Type II methyltransferase M.TaqI-like" evidence="7">
    <location>
        <begin position="139"/>
        <end position="222"/>
    </location>
</feature>
<dbReference type="Pfam" id="PF07669">
    <property type="entry name" value="Eco57I"/>
    <property type="match status" value="1"/>
</dbReference>
<dbReference type="Gene3D" id="3.40.50.150">
    <property type="entry name" value="Vaccinia Virus protein VP39"/>
    <property type="match status" value="1"/>
</dbReference>
<evidence type="ECO:0000256" key="4">
    <source>
        <dbReference type="ARBA" id="ARBA00022679"/>
    </source>
</evidence>
<keyword evidence="4 8" id="KW-0808">Transferase</keyword>
<gene>
    <name evidence="8" type="ORF">C7C56_018285</name>
</gene>
<dbReference type="EMBL" id="PXWF02000258">
    <property type="protein sequence ID" value="PWF45068.1"/>
    <property type="molecule type" value="Genomic_DNA"/>
</dbReference>
<evidence type="ECO:0000256" key="6">
    <source>
        <dbReference type="ARBA" id="ARBA00047942"/>
    </source>
</evidence>
<dbReference type="PANTHER" id="PTHR33841:SF5">
    <property type="entry name" value="DNA METHYLASE (MODIFICATION METHYLASE) (METHYLTRANSFERASE)-RELATED"/>
    <property type="match status" value="1"/>
</dbReference>
<dbReference type="EC" id="2.1.1.72" evidence="2"/>
<dbReference type="GO" id="GO:0032259">
    <property type="term" value="P:methylation"/>
    <property type="evidence" value="ECO:0007669"/>
    <property type="project" value="UniProtKB-KW"/>
</dbReference>
<dbReference type="Proteomes" id="UP000241421">
    <property type="component" value="Unassembled WGS sequence"/>
</dbReference>
<evidence type="ECO:0000256" key="2">
    <source>
        <dbReference type="ARBA" id="ARBA00011900"/>
    </source>
</evidence>
<evidence type="ECO:0000256" key="1">
    <source>
        <dbReference type="ARBA" id="ARBA00006594"/>
    </source>
</evidence>
<accession>A0A2U2HHF2</accession>
<dbReference type="AlphaFoldDB" id="A0A2U2HHF2"/>
<dbReference type="RefSeq" id="WP_106758802.1">
    <property type="nucleotide sequence ID" value="NZ_PXWF02000258.1"/>
</dbReference>
<evidence type="ECO:0000259" key="7">
    <source>
        <dbReference type="Pfam" id="PF07669"/>
    </source>
</evidence>
<name>A0A2U2HHF2_9BURK</name>
<sequence>MINSAHFNGKAFVAALSREEQKRMGQFMTPPEIATFMARRLIENVDEPIVRVLEPAAGAGVLAAAVVQELLVRDRLPSKIELLMFELDERLVAGLAQLAREMHSACAARGVELDWQVRQEDFLLSELAVTGVSATRLLIISNPPYFKLTKNDPRAVAHSYAVYGQPNIYGLFMAACARLVTAGGKWCFITPRSWMSGNYFSAVRRTMFSHLCMDALHSFESRKDHFAEDAILQEAIITWASAVAQPEPRSQVIVTRSVGIADMEKAPVHAMPIAKLIGSGGSRMVALPVAGGGGHFDDWSDSLDTYGIKISTGPVVPFRALEYVRQFPSPGTVPLLWMQHVSTQGVVWPIQKKREHILAEAGSAWMLVRNAPMVLMRRFSPNESARRISITAYAGTLPGELIGLENHLNYIYRAGGGMSAAEALGLAAFFGSAIVDKKIRSTAGSTQVNAVDLRQMKLPPLVQILAIGNLLHFGSSLAEMDLAVERVLAAELVERQVA</sequence>
<keyword evidence="5" id="KW-0949">S-adenosyl-L-methionine</keyword>
<dbReference type="InterPro" id="IPR029063">
    <property type="entry name" value="SAM-dependent_MTases_sf"/>
</dbReference>
<proteinExistence type="inferred from homology"/>
<dbReference type="SUPFAM" id="SSF53335">
    <property type="entry name" value="S-adenosyl-L-methionine-dependent methyltransferases"/>
    <property type="match status" value="1"/>
</dbReference>
<keyword evidence="3 8" id="KW-0489">Methyltransferase</keyword>
<dbReference type="InterPro" id="IPR050953">
    <property type="entry name" value="N4_N6_ade-DNA_methylase"/>
</dbReference>
<dbReference type="PANTHER" id="PTHR33841">
    <property type="entry name" value="DNA METHYLTRANSFERASE YEEA-RELATED"/>
    <property type="match status" value="1"/>
</dbReference>
<evidence type="ECO:0000256" key="3">
    <source>
        <dbReference type="ARBA" id="ARBA00022603"/>
    </source>
</evidence>
<protein>
    <recommendedName>
        <fullName evidence="2">site-specific DNA-methyltransferase (adenine-specific)</fullName>
        <ecNumber evidence="2">2.1.1.72</ecNumber>
    </recommendedName>
</protein>
<organism evidence="8 9">
    <name type="scientific">Massilia glaciei</name>
    <dbReference type="NCBI Taxonomy" id="1524097"/>
    <lineage>
        <taxon>Bacteria</taxon>
        <taxon>Pseudomonadati</taxon>
        <taxon>Pseudomonadota</taxon>
        <taxon>Betaproteobacteria</taxon>
        <taxon>Burkholderiales</taxon>
        <taxon>Oxalobacteraceae</taxon>
        <taxon>Telluria group</taxon>
        <taxon>Massilia</taxon>
    </lineage>
</organism>
<dbReference type="OrthoDB" id="9784823at2"/>
<dbReference type="InterPro" id="IPR011639">
    <property type="entry name" value="MethylTrfase_TaqI-like_dom"/>
</dbReference>
<dbReference type="GO" id="GO:0009007">
    <property type="term" value="F:site-specific DNA-methyltransferase (adenine-specific) activity"/>
    <property type="evidence" value="ECO:0007669"/>
    <property type="project" value="UniProtKB-EC"/>
</dbReference>
<reference evidence="8 9" key="1">
    <citation type="submission" date="2018-04" db="EMBL/GenBank/DDBJ databases">
        <title>Massilia violaceinigra sp. nov., a novel purple-pigmented bacterium isolated from Tianshan glacier, Xinjiang, China.</title>
        <authorList>
            <person name="Wang H."/>
        </authorList>
    </citation>
    <scope>NUCLEOTIDE SEQUENCE [LARGE SCALE GENOMIC DNA]</scope>
    <source>
        <strain evidence="8 9">B448-2</strain>
    </source>
</reference>
<evidence type="ECO:0000256" key="5">
    <source>
        <dbReference type="ARBA" id="ARBA00022691"/>
    </source>
</evidence>
<dbReference type="PRINTS" id="PR00507">
    <property type="entry name" value="N12N6MTFRASE"/>
</dbReference>
<comment type="catalytic activity">
    <reaction evidence="6">
        <text>a 2'-deoxyadenosine in DNA + S-adenosyl-L-methionine = an N(6)-methyl-2'-deoxyadenosine in DNA + S-adenosyl-L-homocysteine + H(+)</text>
        <dbReference type="Rhea" id="RHEA:15197"/>
        <dbReference type="Rhea" id="RHEA-COMP:12418"/>
        <dbReference type="Rhea" id="RHEA-COMP:12419"/>
        <dbReference type="ChEBI" id="CHEBI:15378"/>
        <dbReference type="ChEBI" id="CHEBI:57856"/>
        <dbReference type="ChEBI" id="CHEBI:59789"/>
        <dbReference type="ChEBI" id="CHEBI:90615"/>
        <dbReference type="ChEBI" id="CHEBI:90616"/>
        <dbReference type="EC" id="2.1.1.72"/>
    </reaction>
</comment>
<keyword evidence="9" id="KW-1185">Reference proteome</keyword>
<dbReference type="GO" id="GO:0006304">
    <property type="term" value="P:DNA modification"/>
    <property type="evidence" value="ECO:0007669"/>
    <property type="project" value="InterPro"/>
</dbReference>
<comment type="similarity">
    <text evidence="1">Belongs to the N(4)/N(6)-methyltransferase family.</text>
</comment>
<evidence type="ECO:0000313" key="9">
    <source>
        <dbReference type="Proteomes" id="UP000241421"/>
    </source>
</evidence>
<comment type="caution">
    <text evidence="8">The sequence shown here is derived from an EMBL/GenBank/DDBJ whole genome shotgun (WGS) entry which is preliminary data.</text>
</comment>
<evidence type="ECO:0000313" key="8">
    <source>
        <dbReference type="EMBL" id="PWF45068.1"/>
    </source>
</evidence>